<protein>
    <recommendedName>
        <fullName evidence="3">Phosphoribosyltransferase</fullName>
    </recommendedName>
</protein>
<keyword evidence="2" id="KW-1185">Reference proteome</keyword>
<gene>
    <name evidence="1" type="ORF">GCM10009681_22790</name>
</gene>
<organism evidence="1 2">
    <name type="scientific">Luedemannella helvata</name>
    <dbReference type="NCBI Taxonomy" id="349315"/>
    <lineage>
        <taxon>Bacteria</taxon>
        <taxon>Bacillati</taxon>
        <taxon>Actinomycetota</taxon>
        <taxon>Actinomycetes</taxon>
        <taxon>Micromonosporales</taxon>
        <taxon>Micromonosporaceae</taxon>
        <taxon>Luedemannella</taxon>
    </lineage>
</organism>
<dbReference type="EMBL" id="BAAALS010000009">
    <property type="protein sequence ID" value="GAA1751186.1"/>
    <property type="molecule type" value="Genomic_DNA"/>
</dbReference>
<name>A0ABP4WC91_9ACTN</name>
<dbReference type="Gene3D" id="3.40.50.2020">
    <property type="match status" value="1"/>
</dbReference>
<accession>A0ABP4WC91</accession>
<dbReference type="InterPro" id="IPR029057">
    <property type="entry name" value="PRTase-like"/>
</dbReference>
<reference evidence="2" key="1">
    <citation type="journal article" date="2019" name="Int. J. Syst. Evol. Microbiol.">
        <title>The Global Catalogue of Microorganisms (GCM) 10K type strain sequencing project: providing services to taxonomists for standard genome sequencing and annotation.</title>
        <authorList>
            <consortium name="The Broad Institute Genomics Platform"/>
            <consortium name="The Broad Institute Genome Sequencing Center for Infectious Disease"/>
            <person name="Wu L."/>
            <person name="Ma J."/>
        </authorList>
    </citation>
    <scope>NUCLEOTIDE SEQUENCE [LARGE SCALE GENOMIC DNA]</scope>
    <source>
        <strain evidence="2">JCM 13249</strain>
    </source>
</reference>
<evidence type="ECO:0000313" key="1">
    <source>
        <dbReference type="EMBL" id="GAA1751186.1"/>
    </source>
</evidence>
<comment type="caution">
    <text evidence="1">The sequence shown here is derived from an EMBL/GenBank/DDBJ whole genome shotgun (WGS) entry which is preliminary data.</text>
</comment>
<proteinExistence type="predicted"/>
<evidence type="ECO:0008006" key="3">
    <source>
        <dbReference type="Google" id="ProtNLM"/>
    </source>
</evidence>
<dbReference type="Proteomes" id="UP001500655">
    <property type="component" value="Unassembled WGS sequence"/>
</dbReference>
<sequence>MCSASAMCSCPAGRGSLASLADRLARLRATVQPLANYLHNPLAPGPGVCAVCRSAVNPGWRTCPPCAAYASAPADMGPDIVAPIAYAIHGEQHYEDLKSYKAYRPASLATGRLAAIGELFLLQHRACLERAAGRRLAHASFVPSTSARVGRHPLGALLDIDADPGYVALRPDRTYPVGQRQFARDWFRADAPARGWIGGVVLLDDTWTTGSRVQSAAYALKAAGAPAVVAVVLGRFVRADRPAAASLIDRARARPFDTTRCVICEA</sequence>
<dbReference type="SUPFAM" id="SSF53271">
    <property type="entry name" value="PRTase-like"/>
    <property type="match status" value="1"/>
</dbReference>
<evidence type="ECO:0000313" key="2">
    <source>
        <dbReference type="Proteomes" id="UP001500655"/>
    </source>
</evidence>